<feature type="compositionally biased region" description="Basic and acidic residues" evidence="1">
    <location>
        <begin position="45"/>
        <end position="60"/>
    </location>
</feature>
<comment type="caution">
    <text evidence="2">The sequence shown here is derived from an EMBL/GenBank/DDBJ whole genome shotgun (WGS) entry which is preliminary data.</text>
</comment>
<dbReference type="OrthoDB" id="2073466at2"/>
<dbReference type="AlphaFoldDB" id="A0A1E3UGF2"/>
<feature type="region of interest" description="Disordered" evidence="1">
    <location>
        <begin position="45"/>
        <end position="76"/>
    </location>
</feature>
<protein>
    <submittedName>
        <fullName evidence="2">Uncharacterized protein</fullName>
    </submittedName>
</protein>
<proteinExistence type="predicted"/>
<evidence type="ECO:0000313" key="3">
    <source>
        <dbReference type="Proteomes" id="UP000094271"/>
    </source>
</evidence>
<dbReference type="EMBL" id="MEHA01000011">
    <property type="protein sequence ID" value="ODR50327.1"/>
    <property type="molecule type" value="Genomic_DNA"/>
</dbReference>
<dbReference type="RefSeq" id="WP_069431703.1">
    <property type="nucleotide sequence ID" value="NZ_MEHA01000011.1"/>
</dbReference>
<name>A0A1E3UGF2_9FIRM</name>
<organism evidence="2 3">
    <name type="scientific">Eisenbergiella tayi</name>
    <dbReference type="NCBI Taxonomy" id="1432052"/>
    <lineage>
        <taxon>Bacteria</taxon>
        <taxon>Bacillati</taxon>
        <taxon>Bacillota</taxon>
        <taxon>Clostridia</taxon>
        <taxon>Lachnospirales</taxon>
        <taxon>Lachnospiraceae</taxon>
        <taxon>Eisenbergiella</taxon>
    </lineage>
</organism>
<accession>A0A1E3UGF2</accession>
<sequence>MKRITIVVSGGQEESLAKQLAKGAAQMLGEDWNAGCSIQVEDVEQKKPEAGSIPREDPFARKKGLQVPDFMVPGNP</sequence>
<evidence type="ECO:0000256" key="1">
    <source>
        <dbReference type="SAM" id="MobiDB-lite"/>
    </source>
</evidence>
<reference evidence="2 3" key="1">
    <citation type="submission" date="2016-08" db="EMBL/GenBank/DDBJ databases">
        <authorList>
            <person name="Seilhamer J.J."/>
        </authorList>
    </citation>
    <scope>NUCLEOTIDE SEQUENCE [LARGE SCALE GENOMIC DNA]</scope>
    <source>
        <strain evidence="2 3">NML150140-1</strain>
    </source>
</reference>
<gene>
    <name evidence="2" type="ORF">BEI59_15825</name>
</gene>
<evidence type="ECO:0000313" key="2">
    <source>
        <dbReference type="EMBL" id="ODR50327.1"/>
    </source>
</evidence>
<dbReference type="Proteomes" id="UP000094271">
    <property type="component" value="Unassembled WGS sequence"/>
</dbReference>